<dbReference type="Gene3D" id="3.50.50.60">
    <property type="entry name" value="FAD/NAD(P)-binding domain"/>
    <property type="match status" value="1"/>
</dbReference>
<dbReference type="RefSeq" id="WP_206902681.1">
    <property type="nucleotide sequence ID" value="NZ_JAFLVT010000005.1"/>
</dbReference>
<evidence type="ECO:0000313" key="3">
    <source>
        <dbReference type="Proteomes" id="UP000664256"/>
    </source>
</evidence>
<dbReference type="EMBL" id="JAFLVT010000005">
    <property type="protein sequence ID" value="MBO0448472.1"/>
    <property type="molecule type" value="Genomic_DNA"/>
</dbReference>
<evidence type="ECO:0000259" key="1">
    <source>
        <dbReference type="Pfam" id="PF13454"/>
    </source>
</evidence>
<protein>
    <submittedName>
        <fullName evidence="2">FAD/NAD(P)-binding protein</fullName>
    </submittedName>
</protein>
<reference evidence="2 3" key="1">
    <citation type="submission" date="2021-03" db="EMBL/GenBank/DDBJ databases">
        <title>Enterococcal diversity collection.</title>
        <authorList>
            <person name="Gilmore M.S."/>
            <person name="Schwartzman J."/>
            <person name="Van Tyne D."/>
            <person name="Martin M."/>
            <person name="Earl A.M."/>
            <person name="Manson A.L."/>
            <person name="Straub T."/>
            <person name="Salamzade R."/>
            <person name="Saavedra J."/>
            <person name="Lebreton F."/>
            <person name="Prichula J."/>
            <person name="Schaufler K."/>
            <person name="Gaca A."/>
            <person name="Sgardioli B."/>
            <person name="Wagenaar J."/>
            <person name="Strong T."/>
        </authorList>
    </citation>
    <scope>NUCLEOTIDE SEQUENCE [LARGE SCALE GENOMIC DNA]</scope>
    <source>
        <strain evidence="2 3">MJM12</strain>
    </source>
</reference>
<gene>
    <name evidence="2" type="ORF">JZO76_02885</name>
</gene>
<dbReference type="InterPro" id="IPR036188">
    <property type="entry name" value="FAD/NAD-bd_sf"/>
</dbReference>
<dbReference type="Proteomes" id="UP000664256">
    <property type="component" value="Unassembled WGS sequence"/>
</dbReference>
<dbReference type="Pfam" id="PF13454">
    <property type="entry name" value="NAD_binding_9"/>
    <property type="match status" value="1"/>
</dbReference>
<dbReference type="InterPro" id="IPR052189">
    <property type="entry name" value="L-asp_N-monooxygenase_NS-form"/>
</dbReference>
<comment type="caution">
    <text evidence="2">The sequence shown here is derived from an EMBL/GenBank/DDBJ whole genome shotgun (WGS) entry which is preliminary data.</text>
</comment>
<sequence length="594" mass="67661">MKKIAIIGAGPFGLIALSKLIKRAVESKEAFEIFIFDPYGPGGNVWRSDQSKAVIMNTVLQHVTLFSEDEGPNLGEWSQREAAAFLATLDRTEQEKFMSETRLAKNDYCSRRYYGIYQRWFYAEILKKTTKKIQVHLVKEKITDLTLKKEKISLIGSKEYLVSDVILATGHSQNEASEEECENQNFAQKNNLFYQRPGNPANTPLKKLVNGPIIIRGLGLSFYDYLPLLIDKWGGKFIEKEGNLRYQPSGKEAKIIVGSGRGLPYHARPINQKEPGEDAKPEILTPHFMSQFQGSVKELVTLVKKEAELVYYQKVLKDVKFDLTNFLTEYRCKDAAAVLKKYRVPKELQLNWEQLLQPAGNISPEHFPSFVLGYLKSDIKSAELGNKTGAIASAIDTFKELQAPFDYMLDHEKFSEREYYEDFWGDFNRSYSFLAIGAPVVRQKQLAALVEAEIVEFLAPEMTVTKQNGQFVAYSKQDEKRRFNGKNLIEARLPQPSFATTKNPLLKNMREKGYLAPHKVTFDAKSHVTGAILVSRKTHQIIDNNGQIQPHLFCYGIPLEGLDWLNAASPRPKSNDRVFYLADQIIETIFAKKR</sequence>
<dbReference type="PANTHER" id="PTHR40254">
    <property type="entry name" value="BLR0577 PROTEIN"/>
    <property type="match status" value="1"/>
</dbReference>
<keyword evidence="3" id="KW-1185">Reference proteome</keyword>
<proteinExistence type="predicted"/>
<evidence type="ECO:0000313" key="2">
    <source>
        <dbReference type="EMBL" id="MBO0448472.1"/>
    </source>
</evidence>
<accession>A0ABS3H5Y9</accession>
<organism evidence="2 3">
    <name type="scientific">Candidatus Enterococcus myersii</name>
    <dbReference type="NCBI Taxonomy" id="2815322"/>
    <lineage>
        <taxon>Bacteria</taxon>
        <taxon>Bacillati</taxon>
        <taxon>Bacillota</taxon>
        <taxon>Bacilli</taxon>
        <taxon>Lactobacillales</taxon>
        <taxon>Enterococcaceae</taxon>
        <taxon>Enterococcus</taxon>
    </lineage>
</organism>
<feature type="domain" description="FAD-dependent urate hydroxylase HpyO/Asp monooxygenase CreE-like FAD/NAD(P)-binding" evidence="1">
    <location>
        <begin position="5"/>
        <end position="171"/>
    </location>
</feature>
<dbReference type="InterPro" id="IPR038732">
    <property type="entry name" value="HpyO/CreE_NAD-binding"/>
</dbReference>
<dbReference type="PANTHER" id="PTHR40254:SF1">
    <property type="entry name" value="BLR0577 PROTEIN"/>
    <property type="match status" value="1"/>
</dbReference>
<dbReference type="SUPFAM" id="SSF51905">
    <property type="entry name" value="FAD/NAD(P)-binding domain"/>
    <property type="match status" value="1"/>
</dbReference>
<name>A0ABS3H5Y9_9ENTE</name>